<dbReference type="EMBL" id="QOCE01000037">
    <property type="protein sequence ID" value="RBW53380.1"/>
    <property type="molecule type" value="Genomic_DNA"/>
</dbReference>
<accession>A0A366WTV9</accession>
<organism evidence="2 3">
    <name type="scientific">Phaeobacter gallaeciensis</name>
    <dbReference type="NCBI Taxonomy" id="60890"/>
    <lineage>
        <taxon>Bacteria</taxon>
        <taxon>Pseudomonadati</taxon>
        <taxon>Pseudomonadota</taxon>
        <taxon>Alphaproteobacteria</taxon>
        <taxon>Rhodobacterales</taxon>
        <taxon>Roseobacteraceae</taxon>
        <taxon>Phaeobacter</taxon>
    </lineage>
</organism>
<reference evidence="2 3" key="1">
    <citation type="submission" date="2018-07" db="EMBL/GenBank/DDBJ databases">
        <title>Modular assembly of carbohydrate-degrading microbial communities in the ocean.</title>
        <authorList>
            <person name="Enke T.N."/>
            <person name="Datta M.S."/>
            <person name="Schwartzman J.A."/>
            <person name="Cermak N."/>
            <person name="Schmitz D.A."/>
            <person name="Barrere J."/>
            <person name="Cordero O.X."/>
        </authorList>
    </citation>
    <scope>NUCLEOTIDE SEQUENCE [LARGE SCALE GENOMIC DNA]</scope>
    <source>
        <strain evidence="2 3">C3M10</strain>
    </source>
</reference>
<dbReference type="InterPro" id="IPR029045">
    <property type="entry name" value="ClpP/crotonase-like_dom_sf"/>
</dbReference>
<comment type="caution">
    <text evidence="2">The sequence shown here is derived from an EMBL/GenBank/DDBJ whole genome shotgun (WGS) entry which is preliminary data.</text>
</comment>
<evidence type="ECO:0000313" key="3">
    <source>
        <dbReference type="Proteomes" id="UP000252706"/>
    </source>
</evidence>
<name>A0A366WTV9_9RHOB</name>
<gene>
    <name evidence="2" type="ORF">DS909_14730</name>
</gene>
<dbReference type="Proteomes" id="UP000252706">
    <property type="component" value="Unassembled WGS sequence"/>
</dbReference>
<keyword evidence="2" id="KW-0413">Isomerase</keyword>
<proteinExistence type="predicted"/>
<dbReference type="RefSeq" id="WP_113824229.1">
    <property type="nucleotide sequence ID" value="NZ_QOCE01000037.1"/>
</dbReference>
<sequence>MTSRANLTRKDHGDGVVELVLGRAPVNALSAIFLMDFAAEIEALGQDDAVRAIVISSNFKVFSAGLDLREAQAFDLPQQNAIVEGLNVGFLKLFDCPKPTVCAVNGAAIAGGLFFVLASDLRVSNTKASFGLAEVRVGADFPVGPLEIARATLDPNMLRRLMLTGFPIDAETAHRAGIIDVLDETPIEMAVAEARKLGKNPPKTYASIKRQIRGETITLIERTMREQAKTPNNGWFSDETKSAMQRMIG</sequence>
<dbReference type="OrthoDB" id="8640486at2"/>
<dbReference type="GO" id="GO:0016853">
    <property type="term" value="F:isomerase activity"/>
    <property type="evidence" value="ECO:0007669"/>
    <property type="project" value="UniProtKB-KW"/>
</dbReference>
<dbReference type="Gene3D" id="3.90.226.10">
    <property type="entry name" value="2-enoyl-CoA Hydratase, Chain A, domain 1"/>
    <property type="match status" value="1"/>
</dbReference>
<evidence type="ECO:0000256" key="1">
    <source>
        <dbReference type="SAM" id="MobiDB-lite"/>
    </source>
</evidence>
<dbReference type="GO" id="GO:0006635">
    <property type="term" value="P:fatty acid beta-oxidation"/>
    <property type="evidence" value="ECO:0007669"/>
    <property type="project" value="TreeGrafter"/>
</dbReference>
<protein>
    <submittedName>
        <fullName evidence="2">Enoyl-CoA hydratase/isomerase family protein</fullName>
    </submittedName>
</protein>
<dbReference type="AlphaFoldDB" id="A0A366WTV9"/>
<dbReference type="PANTHER" id="PTHR11941">
    <property type="entry name" value="ENOYL-COA HYDRATASE-RELATED"/>
    <property type="match status" value="1"/>
</dbReference>
<dbReference type="Pfam" id="PF00378">
    <property type="entry name" value="ECH_1"/>
    <property type="match status" value="1"/>
</dbReference>
<dbReference type="CDD" id="cd06558">
    <property type="entry name" value="crotonase-like"/>
    <property type="match status" value="1"/>
</dbReference>
<dbReference type="InterPro" id="IPR001753">
    <property type="entry name" value="Enoyl-CoA_hydra/iso"/>
</dbReference>
<feature type="region of interest" description="Disordered" evidence="1">
    <location>
        <begin position="228"/>
        <end position="249"/>
    </location>
</feature>
<evidence type="ECO:0000313" key="2">
    <source>
        <dbReference type="EMBL" id="RBW53380.1"/>
    </source>
</evidence>
<dbReference type="PANTHER" id="PTHR11941:SF54">
    <property type="entry name" value="ENOYL-COA HYDRATASE, MITOCHONDRIAL"/>
    <property type="match status" value="1"/>
</dbReference>
<dbReference type="SUPFAM" id="SSF52096">
    <property type="entry name" value="ClpP/crotonase"/>
    <property type="match status" value="1"/>
</dbReference>